<gene>
    <name evidence="4" type="ORF">AUP40_21375</name>
</gene>
<organism evidence="4 5">
    <name type="scientific">Thalassospira xiamenensis</name>
    <dbReference type="NCBI Taxonomy" id="220697"/>
    <lineage>
        <taxon>Bacteria</taxon>
        <taxon>Pseudomonadati</taxon>
        <taxon>Pseudomonadota</taxon>
        <taxon>Alphaproteobacteria</taxon>
        <taxon>Rhodospirillales</taxon>
        <taxon>Thalassospiraceae</taxon>
        <taxon>Thalassospira</taxon>
    </lineage>
</organism>
<dbReference type="InterPro" id="IPR049751">
    <property type="entry name" value="TraI/MobA_relaxases"/>
</dbReference>
<protein>
    <recommendedName>
        <fullName evidence="6">Large polyvalent protein-associated domain-containing protein</fullName>
    </recommendedName>
</protein>
<dbReference type="RefSeq" id="WP_063095916.1">
    <property type="nucleotide sequence ID" value="NZ_LPXL01000041.1"/>
</dbReference>
<reference evidence="4 5" key="1">
    <citation type="submission" date="2015-12" db="EMBL/GenBank/DDBJ databases">
        <title>Genome sequence of Thalassospira xiamenensis MCCC 1A03005.</title>
        <authorList>
            <person name="Lu L."/>
            <person name="Lai Q."/>
            <person name="Shao Z."/>
            <person name="Qian P."/>
        </authorList>
    </citation>
    <scope>NUCLEOTIDE SEQUENCE [LARGE SCALE GENOMIC DNA]</scope>
    <source>
        <strain evidence="4 5">MCCC 1A03005</strain>
    </source>
</reference>
<dbReference type="EMBL" id="LPXL01000041">
    <property type="protein sequence ID" value="KZD00875.1"/>
    <property type="molecule type" value="Genomic_DNA"/>
</dbReference>
<feature type="compositionally biased region" description="Basic residues" evidence="1">
    <location>
        <begin position="279"/>
        <end position="291"/>
    </location>
</feature>
<feature type="domain" description="TraI-like middle" evidence="3">
    <location>
        <begin position="179"/>
        <end position="264"/>
    </location>
</feature>
<keyword evidence="5" id="KW-1185">Reference proteome</keyword>
<evidence type="ECO:0008006" key="6">
    <source>
        <dbReference type="Google" id="ProtNLM"/>
    </source>
</evidence>
<dbReference type="InterPro" id="IPR005094">
    <property type="entry name" value="Endonuclease_MobA/VirD2"/>
</dbReference>
<sequence length="1053" mass="118377">MIAKKIPKRPDIPDNYKELAEYIAAAKEPGEKLDKFWIENCGAGETLDDLELALREVYAVRLMKPEVTDKSYHMMVSFRPGEKERLSEQDLKDIASAYAEGLGFAEHQYVAGTHINTDNFHMHIAFNKIHPRTLQVVNPFRDFKLLDRVSRKLEKQYGLFIDRGMAQREKQGPKLSPSARDYEAQTWQESFQNHVLQHREDLLEKINGADAWQDLHRILAEHDIELKKRGNGFVLVGPDGQGMKASALDRGMSKSALEKKLGDFISPAKETDNNPAHPKPPKRRYKRRPTMRHPRMSPLWRRYLNIQQPVHRRSTLLSRTISNWKLFLLSEAYRDPLAMVFLIAQQEFIHLIFGDDRPTPVSKLAAPALAAWREAGKWADAKSLNWLADTRSTGRGCRLDDAGNLLVPFKDENGFMQAVRIYAPGQKRMSIGNIKARGLTHIIDTRKQINSGPVIFTADYADAVKIHDATRRPVVIAADPRELQQVIKRYRKSYPLIKPVVAGKADAKLPGIGYVRMPNQDDQTEIRRAFARATVDEAFRVWDACPEWATPGNSSWLKSAGIRGYGVKLTSDGEVAVPLKDRSGRLENVILIDQKGNQRTVFEPVDNFALSHVIDPAWRDEKDTVIVARDYADAAAVHRATRCPVVVPETPDDWQTALEQTRLRYSEANIVLALGKEERPGEMAVADKCTAQIVRPTRADTFKEYALHETSRSAARLMELGRDHYNFDPDQSESEFVKLQDQDGTERYVWGVDIASAVSHSGAKTGDWITLDIAEKKKVEVVEKYRDDQGNLQSRTVTTHRNVWKAEVRPDPETVPSMTALRNEMAFPVGDDGWLAWQQASRPDKRVVSARSDMGSDEAWAGFRVDDTGNVLIPLRDGGNRLSTVYRINESGSVETLGGTGNDKGLHHVIGGRISKDPDDPILIAGDLISAIELNRLSKKPVVWTVNSENLEAVGKTLRRFNPDRKIVIAAMDAHMAVENKARVHAQKAASAINADLLSPPLSDQDKKRNSMSFGDVLKSGQIDVVETALKKVGIVGVEKPRKRQKGKAREIE</sequence>
<proteinExistence type="predicted"/>
<dbReference type="Pfam" id="PF03432">
    <property type="entry name" value="Relaxase"/>
    <property type="match status" value="1"/>
</dbReference>
<dbReference type="Pfam" id="PF22863">
    <property type="entry name" value="TraI_middle"/>
    <property type="match status" value="1"/>
</dbReference>
<evidence type="ECO:0000259" key="3">
    <source>
        <dbReference type="Pfam" id="PF22863"/>
    </source>
</evidence>
<evidence type="ECO:0000313" key="5">
    <source>
        <dbReference type="Proteomes" id="UP000076167"/>
    </source>
</evidence>
<accession>A0ABR5XYF3</accession>
<dbReference type="InterPro" id="IPR054462">
    <property type="entry name" value="TraI_M"/>
</dbReference>
<dbReference type="NCBIfam" id="NF041893">
    <property type="entry name" value="TraI_MobP_relax"/>
    <property type="match status" value="1"/>
</dbReference>
<evidence type="ECO:0000313" key="4">
    <source>
        <dbReference type="EMBL" id="KZD00875.1"/>
    </source>
</evidence>
<dbReference type="Proteomes" id="UP000076167">
    <property type="component" value="Unassembled WGS sequence"/>
</dbReference>
<comment type="caution">
    <text evidence="4">The sequence shown here is derived from an EMBL/GenBank/DDBJ whole genome shotgun (WGS) entry which is preliminary data.</text>
</comment>
<name>A0ABR5XYF3_9PROT</name>
<feature type="domain" description="MobA/VirD2-like nuclease" evidence="2">
    <location>
        <begin position="43"/>
        <end position="159"/>
    </location>
</feature>
<evidence type="ECO:0000256" key="1">
    <source>
        <dbReference type="SAM" id="MobiDB-lite"/>
    </source>
</evidence>
<feature type="region of interest" description="Disordered" evidence="1">
    <location>
        <begin position="264"/>
        <end position="291"/>
    </location>
</feature>
<evidence type="ECO:0000259" key="2">
    <source>
        <dbReference type="Pfam" id="PF03432"/>
    </source>
</evidence>